<comment type="caution">
    <text evidence="2">The sequence shown here is derived from an EMBL/GenBank/DDBJ whole genome shotgun (WGS) entry which is preliminary data.</text>
</comment>
<dbReference type="Pfam" id="PF13450">
    <property type="entry name" value="NAD_binding_8"/>
    <property type="match status" value="1"/>
</dbReference>
<accession>A0A8J2WPC4</accession>
<dbReference type="OrthoDB" id="2161133at2759"/>
<dbReference type="GO" id="GO:0016651">
    <property type="term" value="F:oxidoreductase activity, acting on NAD(P)H"/>
    <property type="evidence" value="ECO:0007669"/>
    <property type="project" value="InterPro"/>
</dbReference>
<dbReference type="SUPFAM" id="SSF51905">
    <property type="entry name" value="FAD/NAD(P)-binding domain"/>
    <property type="match status" value="1"/>
</dbReference>
<dbReference type="GO" id="GO:0005576">
    <property type="term" value="C:extracellular region"/>
    <property type="evidence" value="ECO:0007669"/>
    <property type="project" value="TreeGrafter"/>
</dbReference>
<dbReference type="InterPro" id="IPR036188">
    <property type="entry name" value="FAD/NAD-bd_sf"/>
</dbReference>
<evidence type="ECO:0000259" key="1">
    <source>
        <dbReference type="Pfam" id="PF01593"/>
    </source>
</evidence>
<dbReference type="Proteomes" id="UP000789390">
    <property type="component" value="Unassembled WGS sequence"/>
</dbReference>
<dbReference type="Pfam" id="PF01593">
    <property type="entry name" value="Amino_oxidase"/>
    <property type="match status" value="1"/>
</dbReference>
<keyword evidence="3" id="KW-1185">Reference proteome</keyword>
<dbReference type="Gene3D" id="3.90.660.10">
    <property type="match status" value="1"/>
</dbReference>
<protein>
    <recommendedName>
        <fullName evidence="1">Amine oxidase domain-containing protein</fullName>
    </recommendedName>
</protein>
<dbReference type="EMBL" id="CAKKLH010000346">
    <property type="protein sequence ID" value="CAH0113771.1"/>
    <property type="molecule type" value="Genomic_DNA"/>
</dbReference>
<gene>
    <name evidence="2" type="ORF">DGAL_LOCUS17683</name>
</gene>
<name>A0A8J2WPC4_9CRUS</name>
<organism evidence="2 3">
    <name type="scientific">Daphnia galeata</name>
    <dbReference type="NCBI Taxonomy" id="27404"/>
    <lineage>
        <taxon>Eukaryota</taxon>
        <taxon>Metazoa</taxon>
        <taxon>Ecdysozoa</taxon>
        <taxon>Arthropoda</taxon>
        <taxon>Crustacea</taxon>
        <taxon>Branchiopoda</taxon>
        <taxon>Diplostraca</taxon>
        <taxon>Cladocera</taxon>
        <taxon>Anomopoda</taxon>
        <taxon>Daphniidae</taxon>
        <taxon>Daphnia</taxon>
    </lineage>
</organism>
<evidence type="ECO:0000313" key="2">
    <source>
        <dbReference type="EMBL" id="CAH0113771.1"/>
    </source>
</evidence>
<sequence>MLSTKMPKILIVGSGLTGSLVAAQIAKENISSQLQLSIWEKARGAGGRMSTSRNPNNQSCAADLGAQYITCTPHYGKEHNQQVSNLVYEELLSGGILEPLKLNINNCHEHEAGTKHYISPNGMSSLVKYFINKYECKPEFEHHISSITKMNEKWCVSTLQGKKDFFDAVILTIPVPQILQLGGTVKDIFENNHEMRTKLENVQYSARYVMSLYYDHSTELNLPFYASYIKDDPVFRYIAIDNLRRNRPDLPTSVILHTSVPFGLQHIDLTVTEAEPILKEALKRSFPDLPTPNAYKCHKWRYSQVTKPYEDQPGVIELSQEPLLLAGGDGFTHSNFDGCVSSAEKIVQHLVSKF</sequence>
<reference evidence="2" key="1">
    <citation type="submission" date="2021-11" db="EMBL/GenBank/DDBJ databases">
        <authorList>
            <person name="Schell T."/>
        </authorList>
    </citation>
    <scope>NUCLEOTIDE SEQUENCE</scope>
    <source>
        <strain evidence="2">M5</strain>
    </source>
</reference>
<proteinExistence type="predicted"/>
<dbReference type="InterPro" id="IPR040174">
    <property type="entry name" value="RNLS"/>
</dbReference>
<dbReference type="AlphaFoldDB" id="A0A8J2WPC4"/>
<evidence type="ECO:0000313" key="3">
    <source>
        <dbReference type="Proteomes" id="UP000789390"/>
    </source>
</evidence>
<feature type="domain" description="Amine oxidase" evidence="1">
    <location>
        <begin position="111"/>
        <end position="348"/>
    </location>
</feature>
<dbReference type="PANTHER" id="PTHR23357">
    <property type="entry name" value="RENALASE"/>
    <property type="match status" value="1"/>
</dbReference>
<dbReference type="PANTHER" id="PTHR23357:SF1">
    <property type="entry name" value="RENALASE"/>
    <property type="match status" value="1"/>
</dbReference>
<dbReference type="InterPro" id="IPR002937">
    <property type="entry name" value="Amino_oxidase"/>
</dbReference>
<dbReference type="Gene3D" id="3.50.50.60">
    <property type="entry name" value="FAD/NAD(P)-binding domain"/>
    <property type="match status" value="1"/>
</dbReference>